<dbReference type="GO" id="GO:0005506">
    <property type="term" value="F:iron ion binding"/>
    <property type="evidence" value="ECO:0007669"/>
    <property type="project" value="TreeGrafter"/>
</dbReference>
<accession>A0A1F5E4U5</accession>
<dbReference type="EMBL" id="MEZY01000050">
    <property type="protein sequence ID" value="OGD62395.1"/>
    <property type="molecule type" value="Genomic_DNA"/>
</dbReference>
<evidence type="ECO:0008006" key="4">
    <source>
        <dbReference type="Google" id="ProtNLM"/>
    </source>
</evidence>
<protein>
    <recommendedName>
        <fullName evidence="4">Hydrogenase assembly protein HypC</fullName>
    </recommendedName>
</protein>
<gene>
    <name evidence="2" type="ORF">A2215_03075</name>
</gene>
<dbReference type="GO" id="GO:0051604">
    <property type="term" value="P:protein maturation"/>
    <property type="evidence" value="ECO:0007669"/>
    <property type="project" value="TreeGrafter"/>
</dbReference>
<organism evidence="2 3">
    <name type="scientific">Candidatus Berkelbacteria bacterium RIFOXYA2_FULL_43_10</name>
    <dbReference type="NCBI Taxonomy" id="1797472"/>
    <lineage>
        <taxon>Bacteria</taxon>
        <taxon>Candidatus Berkelbacteria</taxon>
    </lineage>
</organism>
<dbReference type="AlphaFoldDB" id="A0A1F5E4U5"/>
<evidence type="ECO:0000256" key="1">
    <source>
        <dbReference type="ARBA" id="ARBA00006018"/>
    </source>
</evidence>
<proteinExistence type="inferred from homology"/>
<dbReference type="PANTHER" id="PTHR35177">
    <property type="entry name" value="HYDROGENASE MATURATION FACTOR HYBG"/>
    <property type="match status" value="1"/>
</dbReference>
<dbReference type="SUPFAM" id="SSF159127">
    <property type="entry name" value="HupF/HypC-like"/>
    <property type="match status" value="1"/>
</dbReference>
<dbReference type="GO" id="GO:1902670">
    <property type="term" value="F:carbon dioxide binding"/>
    <property type="evidence" value="ECO:0007669"/>
    <property type="project" value="TreeGrafter"/>
</dbReference>
<evidence type="ECO:0000313" key="2">
    <source>
        <dbReference type="EMBL" id="OGD62395.1"/>
    </source>
</evidence>
<dbReference type="Proteomes" id="UP000178583">
    <property type="component" value="Unassembled WGS sequence"/>
</dbReference>
<evidence type="ECO:0000313" key="3">
    <source>
        <dbReference type="Proteomes" id="UP000178583"/>
    </source>
</evidence>
<dbReference type="PRINTS" id="PR00445">
    <property type="entry name" value="HUPFHYPC"/>
</dbReference>
<dbReference type="InterPro" id="IPR001109">
    <property type="entry name" value="Hydrogenase_HupF/HypC"/>
</dbReference>
<sequence length="73" mass="8189">MCLAIPGKIKKIKGSEAFFDFEDKEYCADISLSPEVKIGDWILTHDGRALSKVTKEEAGENLKLIELQSSKKF</sequence>
<dbReference type="InterPro" id="IPR019812">
    <property type="entry name" value="Hydgase_assmbl_chp_CS"/>
</dbReference>
<comment type="similarity">
    <text evidence="1">Belongs to the HupF/HypC family.</text>
</comment>
<reference evidence="2 3" key="1">
    <citation type="journal article" date="2016" name="Nat. Commun.">
        <title>Thousands of microbial genomes shed light on interconnected biogeochemical processes in an aquifer system.</title>
        <authorList>
            <person name="Anantharaman K."/>
            <person name="Brown C.T."/>
            <person name="Hug L.A."/>
            <person name="Sharon I."/>
            <person name="Castelle C.J."/>
            <person name="Probst A.J."/>
            <person name="Thomas B.C."/>
            <person name="Singh A."/>
            <person name="Wilkins M.J."/>
            <person name="Karaoz U."/>
            <person name="Brodie E.L."/>
            <person name="Williams K.H."/>
            <person name="Hubbard S.S."/>
            <person name="Banfield J.F."/>
        </authorList>
    </citation>
    <scope>NUCLEOTIDE SEQUENCE [LARGE SCALE GENOMIC DNA]</scope>
</reference>
<comment type="caution">
    <text evidence="2">The sequence shown here is derived from an EMBL/GenBank/DDBJ whole genome shotgun (WGS) entry which is preliminary data.</text>
</comment>
<dbReference type="Pfam" id="PF01455">
    <property type="entry name" value="HupF_HypC"/>
    <property type="match status" value="1"/>
</dbReference>
<dbReference type="Gene3D" id="2.30.30.140">
    <property type="match status" value="1"/>
</dbReference>
<dbReference type="PANTHER" id="PTHR35177:SF2">
    <property type="entry name" value="HYDROGENASE MATURATION FACTOR HYBG"/>
    <property type="match status" value="1"/>
</dbReference>
<dbReference type="NCBIfam" id="TIGR00074">
    <property type="entry name" value="hypC_hupF"/>
    <property type="match status" value="1"/>
</dbReference>
<dbReference type="PROSITE" id="PS01097">
    <property type="entry name" value="HUPF_HYPC"/>
    <property type="match status" value="1"/>
</dbReference>
<name>A0A1F5E4U5_9BACT</name>